<name>A0A2J6RZD3_HYAVF</name>
<dbReference type="AlphaFoldDB" id="A0A2J6RZD3"/>
<dbReference type="OrthoDB" id="3554730at2759"/>
<sequence>MDISRLLNTPTRPRITTNLPPVPLIPRTPTRKRQPRATETTRTNRIRIKTALDWASPRTVRKKYKDEYGYTLQQILDARRQPLTPRKKGNVGRKPTIPAEKVAKLKEWLLSNPAHRHVSFYHLPTYAPDLGLQEYGFEAIRTAFKSIGYGRRVAKRKGFSDDPDVMRQRVEFAREGLTWTRERLFLQCFSDEVWAYGGAFTQSYVTVLIDGDPEAILKDRYLLECL</sequence>
<gene>
    <name evidence="2" type="ORF">L207DRAFT_508660</name>
</gene>
<protein>
    <recommendedName>
        <fullName evidence="4">Transposase Tc1-like domain-containing protein</fullName>
    </recommendedName>
</protein>
<organism evidence="2 3">
    <name type="scientific">Hyaloscypha variabilis (strain UAMH 11265 / GT02V1 / F)</name>
    <name type="common">Meliniomyces variabilis</name>
    <dbReference type="NCBI Taxonomy" id="1149755"/>
    <lineage>
        <taxon>Eukaryota</taxon>
        <taxon>Fungi</taxon>
        <taxon>Dikarya</taxon>
        <taxon>Ascomycota</taxon>
        <taxon>Pezizomycotina</taxon>
        <taxon>Leotiomycetes</taxon>
        <taxon>Helotiales</taxon>
        <taxon>Hyaloscyphaceae</taxon>
        <taxon>Hyaloscypha</taxon>
        <taxon>Hyaloscypha variabilis</taxon>
    </lineage>
</organism>
<evidence type="ECO:0000313" key="3">
    <source>
        <dbReference type="Proteomes" id="UP000235786"/>
    </source>
</evidence>
<evidence type="ECO:0008006" key="4">
    <source>
        <dbReference type="Google" id="ProtNLM"/>
    </source>
</evidence>
<accession>A0A2J6RZD3</accession>
<feature type="region of interest" description="Disordered" evidence="1">
    <location>
        <begin position="1"/>
        <end position="42"/>
    </location>
</feature>
<keyword evidence="3" id="KW-1185">Reference proteome</keyword>
<evidence type="ECO:0000256" key="1">
    <source>
        <dbReference type="SAM" id="MobiDB-lite"/>
    </source>
</evidence>
<reference evidence="2 3" key="1">
    <citation type="submission" date="2016-04" db="EMBL/GenBank/DDBJ databases">
        <title>A degradative enzymes factory behind the ericoid mycorrhizal symbiosis.</title>
        <authorList>
            <consortium name="DOE Joint Genome Institute"/>
            <person name="Martino E."/>
            <person name="Morin E."/>
            <person name="Grelet G."/>
            <person name="Kuo A."/>
            <person name="Kohler A."/>
            <person name="Daghino S."/>
            <person name="Barry K."/>
            <person name="Choi C."/>
            <person name="Cichocki N."/>
            <person name="Clum A."/>
            <person name="Copeland A."/>
            <person name="Hainaut M."/>
            <person name="Haridas S."/>
            <person name="Labutti K."/>
            <person name="Lindquist E."/>
            <person name="Lipzen A."/>
            <person name="Khouja H.-R."/>
            <person name="Murat C."/>
            <person name="Ohm R."/>
            <person name="Olson A."/>
            <person name="Spatafora J."/>
            <person name="Veneault-Fourrey C."/>
            <person name="Henrissat B."/>
            <person name="Grigoriev I."/>
            <person name="Martin F."/>
            <person name="Perotto S."/>
        </authorList>
    </citation>
    <scope>NUCLEOTIDE SEQUENCE [LARGE SCALE GENOMIC DNA]</scope>
    <source>
        <strain evidence="2 3">F</strain>
    </source>
</reference>
<proteinExistence type="predicted"/>
<dbReference type="Proteomes" id="UP000235786">
    <property type="component" value="Unassembled WGS sequence"/>
</dbReference>
<dbReference type="EMBL" id="KZ613941">
    <property type="protein sequence ID" value="PMD43874.1"/>
    <property type="molecule type" value="Genomic_DNA"/>
</dbReference>
<feature type="compositionally biased region" description="Polar residues" evidence="1">
    <location>
        <begin position="1"/>
        <end position="19"/>
    </location>
</feature>
<evidence type="ECO:0000313" key="2">
    <source>
        <dbReference type="EMBL" id="PMD43874.1"/>
    </source>
</evidence>